<protein>
    <recommendedName>
        <fullName evidence="7">SAC domain-containing protein</fullName>
    </recommendedName>
</protein>
<evidence type="ECO:0000256" key="2">
    <source>
        <dbReference type="ARBA" id="ARBA00022801"/>
    </source>
</evidence>
<dbReference type="GO" id="GO:0005774">
    <property type="term" value="C:vacuolar membrane"/>
    <property type="evidence" value="ECO:0007669"/>
    <property type="project" value="UniProtKB-SubCell"/>
</dbReference>
<dbReference type="PANTHER" id="PTHR45738:SF5">
    <property type="entry name" value="POLYPHOSPHOINOSITIDE PHOSPHATASE"/>
    <property type="match status" value="1"/>
</dbReference>
<dbReference type="InterPro" id="IPR043573">
    <property type="entry name" value="Fig4-like"/>
</dbReference>
<evidence type="ECO:0000256" key="4">
    <source>
        <dbReference type="ARBA" id="ARBA00023337"/>
    </source>
</evidence>
<dbReference type="GO" id="GO:0046856">
    <property type="term" value="P:phosphatidylinositol dephosphorylation"/>
    <property type="evidence" value="ECO:0007669"/>
    <property type="project" value="InterPro"/>
</dbReference>
<evidence type="ECO:0000259" key="7">
    <source>
        <dbReference type="PROSITE" id="PS50275"/>
    </source>
</evidence>
<name>A0A250XCV7_9CHLO</name>
<accession>A0A250XCV7</accession>
<dbReference type="GO" id="GO:0043813">
    <property type="term" value="F:phosphatidylinositol-3,5-bisphosphate 5-phosphatase activity"/>
    <property type="evidence" value="ECO:0007669"/>
    <property type="project" value="InterPro"/>
</dbReference>
<feature type="compositionally biased region" description="Basic and acidic residues" evidence="6">
    <location>
        <begin position="1060"/>
        <end position="1073"/>
    </location>
</feature>
<evidence type="ECO:0000313" key="9">
    <source>
        <dbReference type="Proteomes" id="UP000232323"/>
    </source>
</evidence>
<keyword evidence="2" id="KW-0378">Hydrolase</keyword>
<evidence type="ECO:0000256" key="1">
    <source>
        <dbReference type="ARBA" id="ARBA00004148"/>
    </source>
</evidence>
<reference evidence="8 9" key="1">
    <citation type="submission" date="2017-08" db="EMBL/GenBank/DDBJ databases">
        <title>Acidophilic green algal genome provides insights into adaptation to an acidic environment.</title>
        <authorList>
            <person name="Hirooka S."/>
            <person name="Hirose Y."/>
            <person name="Kanesaki Y."/>
            <person name="Higuchi S."/>
            <person name="Fujiwara T."/>
            <person name="Onuma R."/>
            <person name="Era A."/>
            <person name="Ohbayashi R."/>
            <person name="Uzuka A."/>
            <person name="Nozaki H."/>
            <person name="Yoshikawa H."/>
            <person name="Miyagishima S.Y."/>
        </authorList>
    </citation>
    <scope>NUCLEOTIDE SEQUENCE [LARGE SCALE GENOMIC DNA]</scope>
    <source>
        <strain evidence="8 9">NIES-2499</strain>
    </source>
</reference>
<dbReference type="Pfam" id="PF02383">
    <property type="entry name" value="Syja_N"/>
    <property type="match status" value="1"/>
</dbReference>
<evidence type="ECO:0000313" key="8">
    <source>
        <dbReference type="EMBL" id="GAX80914.1"/>
    </source>
</evidence>
<evidence type="ECO:0000256" key="5">
    <source>
        <dbReference type="ARBA" id="ARBA00023464"/>
    </source>
</evidence>
<dbReference type="PANTHER" id="PTHR45738">
    <property type="entry name" value="POLYPHOSPHOINOSITIDE PHOSPHATASE"/>
    <property type="match status" value="1"/>
</dbReference>
<feature type="compositionally biased region" description="Low complexity" evidence="6">
    <location>
        <begin position="841"/>
        <end position="850"/>
    </location>
</feature>
<comment type="subunit">
    <text evidence="5">Component of the PI(3,5)P2 regulatory complex at least composed of ATG18, SAC/FIG4, FAB1 and VAC14.</text>
</comment>
<feature type="region of interest" description="Disordered" evidence="6">
    <location>
        <begin position="1001"/>
        <end position="1089"/>
    </location>
</feature>
<comment type="catalytic activity">
    <reaction evidence="4">
        <text>a 1,2-diacyl-sn-glycero-3-phospho-(1D-myo-inositol-3,5-bisphosphate) + H2O = a 1,2-diacyl-sn-glycero-3-phospho-(1D-myo-inositol-3-phosphate) + phosphate</text>
        <dbReference type="Rhea" id="RHEA:32955"/>
        <dbReference type="ChEBI" id="CHEBI:15377"/>
        <dbReference type="ChEBI" id="CHEBI:43474"/>
        <dbReference type="ChEBI" id="CHEBI:57923"/>
        <dbReference type="ChEBI" id="CHEBI:58088"/>
    </reaction>
</comment>
<dbReference type="OrthoDB" id="405996at2759"/>
<evidence type="ECO:0000256" key="3">
    <source>
        <dbReference type="ARBA" id="ARBA00023136"/>
    </source>
</evidence>
<proteinExistence type="predicted"/>
<dbReference type="EMBL" id="BEGY01000058">
    <property type="protein sequence ID" value="GAX80914.1"/>
    <property type="molecule type" value="Genomic_DNA"/>
</dbReference>
<keyword evidence="9" id="KW-1185">Reference proteome</keyword>
<evidence type="ECO:0000256" key="6">
    <source>
        <dbReference type="SAM" id="MobiDB-lite"/>
    </source>
</evidence>
<feature type="domain" description="SAC" evidence="7">
    <location>
        <begin position="148"/>
        <end position="627"/>
    </location>
</feature>
<dbReference type="PROSITE" id="PS50275">
    <property type="entry name" value="SAC"/>
    <property type="match status" value="1"/>
</dbReference>
<feature type="compositionally biased region" description="Low complexity" evidence="6">
    <location>
        <begin position="715"/>
        <end position="738"/>
    </location>
</feature>
<feature type="region of interest" description="Disordered" evidence="6">
    <location>
        <begin position="708"/>
        <end position="761"/>
    </location>
</feature>
<feature type="region of interest" description="Disordered" evidence="6">
    <location>
        <begin position="821"/>
        <end position="909"/>
    </location>
</feature>
<sequence length="1674" mass="180180">MESTLIPPYNRLWLYHTKHHMYLVGGHRRSSQFSMLRINRNDGESMQAMEHPITYDAQQINQLLRQIHSTNQHNGGLVFVTKAMGVIGCIRFTACYYLMLLTKRSLVGNICGHKVYKIDSVALVPLSPALTVSQQKDSAAEKRYRKLLMGVDLTKNFYFSYTYNLAATLQANMSVSVVQPHCAGSPCPSTSFTQTTASIGSSNMGIGGEDLVPGVDWSSMFVWNSFLTRTLRQVLGGDEWVVPVIHGYFEQRRLSVFGRTLTLTLLARRSRHFAGTRYKKRGLNAQGKVANEVETEQIVEAGLDYRSGKPLITSLVQLRGSIPLMWNQQPTSLSPKPDIILQQFDPIYQVTQLHFSDLRARYGPTVVLLNLVKGREKRPRETILRRELGTAINLINQILPESQRVLYIPWDFQKHAKHVGSNVIAEMKGIIQLSLDTTGFFVHEAANATFYRQHGYFVKEAAAAAVYSPLRRRGATGDQTSTGGSTENCPSQVVSRSFLATPTSSLPLHEDHNMEITESKSRDGRASAGMNPLTVNLSYASACGHGLKSSQSPGHALQRGILRSNCIDCLDRTNVAQFAYGLAGFGRQLHALGVSDTDLIDPDSSIAFELMAMYEIMGNTISLQYGGSEAHNMFFDRKKGEWEAASKSKDLMTSIRRFYSNTYTDAEKQDAINLFLGNFVPVEGRPELWELETDHYLHYGTALYLPSVGEPSSPPTQSSISTPRSATAVPPSSSSSNSKGFLANKPRVWPDLRPQANSSPGSFLKLQQAATPAAFRTAGVSNAIEAPAAPQASAVRLDSAMAPSSKLGMPSNGMVSARQDVIEGSSSSSSTALSGMDANLKQQQQQKSQQAPAPRYQDSHSSSSRGPAPRRQDPHSPLNVSSDEEGEGPMLRHTGGEGGTALATESVSEHQVAVTPSSNWGDLWSLLSALSGTAPMPAAFPKPTSGSVDQLVTFDAILSSPSRRVLPVRLFKETRQEAHLWQAVHHAFSYFWTSNPNCAVAEGGSSHTRQPDRPPLPQSTDVDPHQLLAAGGALPGGKEGPKENRISSKRPSRPGTAEQQEYRGLRCLHKDDTAATGSQGHQKRRRRFSLTSGTCFSAEASKGAAGGSIATVHAAMTLATKGIFSPGSNQVHGSASLRSLQGIAHNGVYDGYPAVKSQLLVEGQSGQYCVTGRYEGAELQSCKGGQYPKEEDESSREALSSSQDCQLGLYGGGGGIQGPGGTLELPPPLPSSWPLGCTGLLFQAGQPPAGILALLDNQGVESGGGGGGLMVSQYPAAASGRRALGWSVKDGGKANHQGNEPLLSRSPSTIELLQSSISSGIHPLSAAGHLSGTSTVGARSGSHVLNYGPNRIMQVGGTAVPVLNDFISVGRPPASPASSAVQGANIPSSPPKNTHIKAVQYGKDRRLTNVVMQDSIMKPADLSSASSSLILQNSAGSAFPHGVSPAHNNGLLAFNAQTSHQLMQQKQILPHEAAGVHNVTMNTYWEKFRRRSIMQSGADSMPLLNDFISIGPSRQQQQQRRLVSHHAAEGLEGHGAPIISSPFSSTNGGKAAAAAAGVLLASSSALRSTQIVPLLPHIPQGYPSGLESVLMCGLEGLLGTDLEDMGLTWELRPWWRASDEADFLDEAFLHWGVSSEDASQDFHDWLACSESMAPTQVDNVLRAWYTQVCAISAY</sequence>
<comment type="caution">
    <text evidence="8">The sequence shown here is derived from an EMBL/GenBank/DDBJ whole genome shotgun (WGS) entry which is preliminary data.</text>
</comment>
<dbReference type="InterPro" id="IPR002013">
    <property type="entry name" value="SAC_dom"/>
</dbReference>
<comment type="subcellular location">
    <subcellularLocation>
        <location evidence="1">Vacuole membrane</location>
        <topology evidence="1">Peripheral membrane protein</topology>
    </subcellularLocation>
</comment>
<dbReference type="STRING" id="1157962.A0A250XCV7"/>
<keyword evidence="3" id="KW-0472">Membrane</keyword>
<dbReference type="Proteomes" id="UP000232323">
    <property type="component" value="Unassembled WGS sequence"/>
</dbReference>
<gene>
    <name evidence="8" type="ORF">CEUSTIGMA_g8349.t1</name>
</gene>
<organism evidence="8 9">
    <name type="scientific">Chlamydomonas eustigma</name>
    <dbReference type="NCBI Taxonomy" id="1157962"/>
    <lineage>
        <taxon>Eukaryota</taxon>
        <taxon>Viridiplantae</taxon>
        <taxon>Chlorophyta</taxon>
        <taxon>core chlorophytes</taxon>
        <taxon>Chlorophyceae</taxon>
        <taxon>CS clade</taxon>
        <taxon>Chlamydomonadales</taxon>
        <taxon>Chlamydomonadaceae</taxon>
        <taxon>Chlamydomonas</taxon>
    </lineage>
</organism>